<feature type="transmembrane region" description="Helical" evidence="1">
    <location>
        <begin position="45"/>
        <end position="64"/>
    </location>
</feature>
<proteinExistence type="predicted"/>
<organism evidence="2 3">
    <name type="scientific">Kalanchoe fedtschenkoi</name>
    <name type="common">Lavender scallops</name>
    <name type="synonym">South American air plant</name>
    <dbReference type="NCBI Taxonomy" id="63787"/>
    <lineage>
        <taxon>Eukaryota</taxon>
        <taxon>Viridiplantae</taxon>
        <taxon>Streptophyta</taxon>
        <taxon>Embryophyta</taxon>
        <taxon>Tracheophyta</taxon>
        <taxon>Spermatophyta</taxon>
        <taxon>Magnoliopsida</taxon>
        <taxon>eudicotyledons</taxon>
        <taxon>Gunneridae</taxon>
        <taxon>Pentapetalae</taxon>
        <taxon>Saxifragales</taxon>
        <taxon>Crassulaceae</taxon>
        <taxon>Kalanchoe</taxon>
    </lineage>
</organism>
<evidence type="ECO:0000313" key="2">
    <source>
        <dbReference type="EnsemblPlants" id="Kaladp0066s0071.1.v1.1.CDS.1"/>
    </source>
</evidence>
<dbReference type="AlphaFoldDB" id="A0A7N1A256"/>
<dbReference type="Proteomes" id="UP000594263">
    <property type="component" value="Unplaced"/>
</dbReference>
<accession>A0A7N1A256</accession>
<sequence length="81" mass="9049">MVNLLTYCFGTTTTSSISLHRLMINIIVYFNRHPVAASTAVTTSFLLRSATPLGVLLSIISFLFRASRSDRFYLLRHGKPA</sequence>
<dbReference type="EnsemblPlants" id="Kaladp0066s0071.1.v1.1">
    <property type="protein sequence ID" value="Kaladp0066s0071.1.v1.1.CDS.1"/>
    <property type="gene ID" value="Kaladp0066s0071.v1.1"/>
</dbReference>
<reference evidence="2" key="1">
    <citation type="submission" date="2021-01" db="UniProtKB">
        <authorList>
            <consortium name="EnsemblPlants"/>
        </authorList>
    </citation>
    <scope>IDENTIFICATION</scope>
</reference>
<keyword evidence="1" id="KW-0812">Transmembrane</keyword>
<keyword evidence="3" id="KW-1185">Reference proteome</keyword>
<name>A0A7N1A256_KALFE</name>
<keyword evidence="1" id="KW-0472">Membrane</keyword>
<evidence type="ECO:0000256" key="1">
    <source>
        <dbReference type="SAM" id="Phobius"/>
    </source>
</evidence>
<dbReference type="Gramene" id="Kaladp0066s0071.1.v1.1">
    <property type="protein sequence ID" value="Kaladp0066s0071.1.v1.1.CDS.1"/>
    <property type="gene ID" value="Kaladp0066s0071.v1.1"/>
</dbReference>
<evidence type="ECO:0000313" key="3">
    <source>
        <dbReference type="Proteomes" id="UP000594263"/>
    </source>
</evidence>
<protein>
    <submittedName>
        <fullName evidence="2">Uncharacterized protein</fullName>
    </submittedName>
</protein>
<keyword evidence="1" id="KW-1133">Transmembrane helix</keyword>